<name>A0AAV8DWF2_9POAL</name>
<keyword evidence="10" id="KW-1185">Reference proteome</keyword>
<evidence type="ECO:0000256" key="4">
    <source>
        <dbReference type="ARBA" id="ARBA00023121"/>
    </source>
</evidence>
<sequence>MGDWQDLGQAVFVGLIFSFLVAKLISVAISIKDSNLKLTRSESDPQPQPESESESEREASVEKTQINTASTSKTIDENKGDIGSDDSSDDDSDSWEGIESTELDEEFSAASAFVATMAATSESARVSSEVQLKLYGLYKIATEGPCTTPQPSVLNPTARAKWNAWQRLGAMPTEEAMQNYISIVDELFPSWTSGSSLKEKKNDEDASASSSVAKGPMGPVFSSLIEEEEENPNANINLDAIHIAAQEGARDDLLKQLDSGVSVNLKEGEGRTPLHWAVDRGHLDIVKELLKAHADVNAKDNEGQTPLHYAVVCEREAIAELLVNHGGDPHVIDNDGSSPLDQCDSKWPFMITE</sequence>
<feature type="repeat" description="ANK" evidence="5">
    <location>
        <begin position="269"/>
        <end position="301"/>
    </location>
</feature>
<evidence type="ECO:0000259" key="8">
    <source>
        <dbReference type="PROSITE" id="PS51228"/>
    </source>
</evidence>
<feature type="compositionally biased region" description="Acidic residues" evidence="6">
    <location>
        <begin position="83"/>
        <end position="97"/>
    </location>
</feature>
<dbReference type="AlphaFoldDB" id="A0AAV8DWF2"/>
<dbReference type="PROSITE" id="PS50297">
    <property type="entry name" value="ANK_REP_REGION"/>
    <property type="match status" value="2"/>
</dbReference>
<feature type="transmembrane region" description="Helical" evidence="7">
    <location>
        <begin position="12"/>
        <end position="31"/>
    </location>
</feature>
<dbReference type="PROSITE" id="PS50088">
    <property type="entry name" value="ANK_REPEAT"/>
    <property type="match status" value="2"/>
</dbReference>
<feature type="repeat" description="ANK" evidence="5">
    <location>
        <begin position="302"/>
        <end position="334"/>
    </location>
</feature>
<dbReference type="SUPFAM" id="SSF48403">
    <property type="entry name" value="Ankyrin repeat"/>
    <property type="match status" value="1"/>
</dbReference>
<dbReference type="PRINTS" id="PR01415">
    <property type="entry name" value="ANKYRIN"/>
</dbReference>
<evidence type="ECO:0000256" key="6">
    <source>
        <dbReference type="SAM" id="MobiDB-lite"/>
    </source>
</evidence>
<evidence type="ECO:0000313" key="9">
    <source>
        <dbReference type="EMBL" id="KAJ4773713.1"/>
    </source>
</evidence>
<protein>
    <submittedName>
        <fullName evidence="9">Acyl-CoA-binding domain-containing protein 2</fullName>
    </submittedName>
</protein>
<dbReference type="SMART" id="SM00248">
    <property type="entry name" value="ANK"/>
    <property type="match status" value="2"/>
</dbReference>
<dbReference type="PRINTS" id="PR00689">
    <property type="entry name" value="ACOABINDINGP"/>
</dbReference>
<reference evidence="9" key="1">
    <citation type="submission" date="2022-08" db="EMBL/GenBank/DDBJ databases">
        <authorList>
            <person name="Marques A."/>
        </authorList>
    </citation>
    <scope>NUCLEOTIDE SEQUENCE</scope>
    <source>
        <strain evidence="9">RhyPub2mFocal</strain>
        <tissue evidence="9">Leaves</tissue>
    </source>
</reference>
<feature type="region of interest" description="Disordered" evidence="6">
    <location>
        <begin position="195"/>
        <end position="215"/>
    </location>
</feature>
<evidence type="ECO:0000256" key="7">
    <source>
        <dbReference type="SAM" id="Phobius"/>
    </source>
</evidence>
<evidence type="ECO:0000256" key="3">
    <source>
        <dbReference type="ARBA" id="ARBA00023043"/>
    </source>
</evidence>
<keyword evidence="7" id="KW-0812">Transmembrane</keyword>
<dbReference type="EMBL" id="JAMFTS010000003">
    <property type="protein sequence ID" value="KAJ4773713.1"/>
    <property type="molecule type" value="Genomic_DNA"/>
</dbReference>
<feature type="compositionally biased region" description="Polar residues" evidence="6">
    <location>
        <begin position="62"/>
        <end position="73"/>
    </location>
</feature>
<evidence type="ECO:0000313" key="10">
    <source>
        <dbReference type="Proteomes" id="UP001140206"/>
    </source>
</evidence>
<dbReference type="SUPFAM" id="SSF47027">
    <property type="entry name" value="Acyl-CoA binding protein"/>
    <property type="match status" value="1"/>
</dbReference>
<comment type="caution">
    <text evidence="9">The sequence shown here is derived from an EMBL/GenBank/DDBJ whole genome shotgun (WGS) entry which is preliminary data.</text>
</comment>
<dbReference type="PROSITE" id="PS51228">
    <property type="entry name" value="ACB_2"/>
    <property type="match status" value="1"/>
</dbReference>
<dbReference type="InterPro" id="IPR002110">
    <property type="entry name" value="Ankyrin_rpt"/>
</dbReference>
<evidence type="ECO:0000256" key="1">
    <source>
        <dbReference type="ARBA" id="ARBA00005567"/>
    </source>
</evidence>
<keyword evidence="7" id="KW-0472">Membrane</keyword>
<dbReference type="InterPro" id="IPR035984">
    <property type="entry name" value="Acyl-CoA-binding_sf"/>
</dbReference>
<proteinExistence type="inferred from homology"/>
<dbReference type="PANTHER" id="PTHR24119:SF0">
    <property type="entry name" value="ACYL-COA-BINDING DOMAIN-CONTAINING PROTEIN 6"/>
    <property type="match status" value="1"/>
</dbReference>
<dbReference type="InterPro" id="IPR036770">
    <property type="entry name" value="Ankyrin_rpt-contain_sf"/>
</dbReference>
<dbReference type="GO" id="GO:0000062">
    <property type="term" value="F:fatty-acyl-CoA binding"/>
    <property type="evidence" value="ECO:0007669"/>
    <property type="project" value="InterPro"/>
</dbReference>
<keyword evidence="7" id="KW-1133">Transmembrane helix</keyword>
<dbReference type="InterPro" id="IPR000582">
    <property type="entry name" value="Acyl-CoA-binding_protein"/>
</dbReference>
<dbReference type="Gene3D" id="1.20.80.10">
    <property type="match status" value="1"/>
</dbReference>
<keyword evidence="4" id="KW-0446">Lipid-binding</keyword>
<feature type="region of interest" description="Disordered" evidence="6">
    <location>
        <begin position="36"/>
        <end position="97"/>
    </location>
</feature>
<keyword evidence="2" id="KW-0677">Repeat</keyword>
<dbReference type="PANTHER" id="PTHR24119">
    <property type="entry name" value="ACYL-COA-BINDING DOMAIN-CONTAINING PROTEIN 6"/>
    <property type="match status" value="1"/>
</dbReference>
<comment type="similarity">
    <text evidence="1">Belongs to the ACBP family.</text>
</comment>
<dbReference type="Pfam" id="PF12796">
    <property type="entry name" value="Ank_2"/>
    <property type="match status" value="1"/>
</dbReference>
<gene>
    <name evidence="9" type="ORF">LUZ62_057970</name>
</gene>
<keyword evidence="3 5" id="KW-0040">ANK repeat</keyword>
<evidence type="ECO:0000256" key="5">
    <source>
        <dbReference type="PROSITE-ProRule" id="PRU00023"/>
    </source>
</evidence>
<dbReference type="Pfam" id="PF00887">
    <property type="entry name" value="ACBP"/>
    <property type="match status" value="1"/>
</dbReference>
<accession>A0AAV8DWF2</accession>
<organism evidence="9 10">
    <name type="scientific">Rhynchospora pubera</name>
    <dbReference type="NCBI Taxonomy" id="906938"/>
    <lineage>
        <taxon>Eukaryota</taxon>
        <taxon>Viridiplantae</taxon>
        <taxon>Streptophyta</taxon>
        <taxon>Embryophyta</taxon>
        <taxon>Tracheophyta</taxon>
        <taxon>Spermatophyta</taxon>
        <taxon>Magnoliopsida</taxon>
        <taxon>Liliopsida</taxon>
        <taxon>Poales</taxon>
        <taxon>Cyperaceae</taxon>
        <taxon>Cyperoideae</taxon>
        <taxon>Rhynchosporeae</taxon>
        <taxon>Rhynchospora</taxon>
    </lineage>
</organism>
<evidence type="ECO:0000256" key="2">
    <source>
        <dbReference type="ARBA" id="ARBA00022737"/>
    </source>
</evidence>
<feature type="domain" description="ACB" evidence="8">
    <location>
        <begin position="103"/>
        <end position="193"/>
    </location>
</feature>
<dbReference type="InterPro" id="IPR014352">
    <property type="entry name" value="FERM/acyl-CoA-bd_prot_sf"/>
</dbReference>
<dbReference type="Proteomes" id="UP001140206">
    <property type="component" value="Chromosome 3"/>
</dbReference>
<dbReference type="Gene3D" id="1.25.40.20">
    <property type="entry name" value="Ankyrin repeat-containing domain"/>
    <property type="match status" value="1"/>
</dbReference>